<dbReference type="GeneID" id="14308125"/>
<protein>
    <submittedName>
        <fullName evidence="1">Uncharacterized protein</fullName>
    </submittedName>
</protein>
<sequence>MAIIKLIDSDQDLLEGYGIGPGSYPAAGNHEFIFPADTPDFHIRFFEKNGALFAELPDDLEPAFEGTTLDLNNGGDVAKEYEGKIFAIYV</sequence>
<evidence type="ECO:0000313" key="1">
    <source>
        <dbReference type="EMBL" id="AGB02762.1"/>
    </source>
</evidence>
<dbReference type="InParanoid" id="L0HDH3"/>
<proteinExistence type="predicted"/>
<dbReference type="RefSeq" id="WP_015285725.1">
    <property type="nucleotide sequence ID" value="NC_019943.1"/>
</dbReference>
<dbReference type="Proteomes" id="UP000010824">
    <property type="component" value="Chromosome"/>
</dbReference>
<keyword evidence="2" id="KW-1185">Reference proteome</keyword>
<reference evidence="1 2" key="2">
    <citation type="journal article" date="2014" name="Genome Announc.">
        <title>Complete Genome Sequence of Methanoregula formicica SMSPT, a Mesophilic Hydrogenotrophic Methanogen Isolated from a Methanogenic Upflow Anaerobic Sludge Blanket Reactor.</title>
        <authorList>
            <person name="Yamamoto K."/>
            <person name="Tamaki H."/>
            <person name="Cadillo-Quiroz H."/>
            <person name="Imachi H."/>
            <person name="Kyrpides N."/>
            <person name="Woyke T."/>
            <person name="Goodwin L."/>
            <person name="Zinder S.H."/>
            <person name="Kamagata Y."/>
            <person name="Liu W.T."/>
        </authorList>
    </citation>
    <scope>NUCLEOTIDE SEQUENCE [LARGE SCALE GENOMIC DNA]</scope>
    <source>
        <strain evidence="2">DSM 22288 / NBRC 105244 / SMSP</strain>
    </source>
</reference>
<dbReference type="EMBL" id="CP003167">
    <property type="protein sequence ID" value="AGB02762.1"/>
    <property type="molecule type" value="Genomic_DNA"/>
</dbReference>
<reference evidence="2" key="1">
    <citation type="submission" date="2011-12" db="EMBL/GenBank/DDBJ databases">
        <title>Complete sequence of Methanoregula formicicum SMSP.</title>
        <authorList>
            <person name="Lucas S."/>
            <person name="Han J."/>
            <person name="Lapidus A."/>
            <person name="Cheng J.-F."/>
            <person name="Goodwin L."/>
            <person name="Pitluck S."/>
            <person name="Peters L."/>
            <person name="Ovchinnikova G."/>
            <person name="Teshima H."/>
            <person name="Detter J.C."/>
            <person name="Han C."/>
            <person name="Tapia R."/>
            <person name="Land M."/>
            <person name="Hauser L."/>
            <person name="Kyrpides N."/>
            <person name="Ivanova N."/>
            <person name="Pagani I."/>
            <person name="Imachi H."/>
            <person name="Tamaki H."/>
            <person name="Sekiguchi Y."/>
            <person name="Kamagata Y."/>
            <person name="Cadillo-Quiroz H."/>
            <person name="Zinder S."/>
            <person name="Liu W.-T."/>
            <person name="Woyke T."/>
        </authorList>
    </citation>
    <scope>NUCLEOTIDE SEQUENCE [LARGE SCALE GENOMIC DNA]</scope>
    <source>
        <strain evidence="2">DSM 22288 / NBRC 105244 / SMSP</strain>
    </source>
</reference>
<dbReference type="AlphaFoldDB" id="L0HDH3"/>
<gene>
    <name evidence="1" type="ordered locus">Metfor_1736</name>
</gene>
<dbReference type="STRING" id="593750.Metfor_1736"/>
<accession>L0HDH3</accession>
<organism evidence="1 2">
    <name type="scientific">Methanoregula formicica (strain DSM 22288 / NBRC 105244 / SMSP)</name>
    <dbReference type="NCBI Taxonomy" id="593750"/>
    <lineage>
        <taxon>Archaea</taxon>
        <taxon>Methanobacteriati</taxon>
        <taxon>Methanobacteriota</taxon>
        <taxon>Stenosarchaea group</taxon>
        <taxon>Methanomicrobia</taxon>
        <taxon>Methanomicrobiales</taxon>
        <taxon>Methanoregulaceae</taxon>
        <taxon>Methanoregula</taxon>
    </lineage>
</organism>
<dbReference type="KEGG" id="mfo:Metfor_1736"/>
<evidence type="ECO:0000313" key="2">
    <source>
        <dbReference type="Proteomes" id="UP000010824"/>
    </source>
</evidence>
<name>L0HDH3_METFS</name>
<dbReference type="HOGENOM" id="CLU_2433852_0_0_2"/>